<protein>
    <submittedName>
        <fullName evidence="1">Uncharacterized protein</fullName>
    </submittedName>
</protein>
<feature type="non-terminal residue" evidence="1">
    <location>
        <position position="36"/>
    </location>
</feature>
<dbReference type="Proteomes" id="UP000265520">
    <property type="component" value="Unassembled WGS sequence"/>
</dbReference>
<dbReference type="AlphaFoldDB" id="A0A392TTH8"/>
<comment type="caution">
    <text evidence="1">The sequence shown here is derived from an EMBL/GenBank/DDBJ whole genome shotgun (WGS) entry which is preliminary data.</text>
</comment>
<evidence type="ECO:0000313" key="2">
    <source>
        <dbReference type="Proteomes" id="UP000265520"/>
    </source>
</evidence>
<evidence type="ECO:0000313" key="1">
    <source>
        <dbReference type="EMBL" id="MCI64511.1"/>
    </source>
</evidence>
<dbReference type="EMBL" id="LXQA010657498">
    <property type="protein sequence ID" value="MCI64511.1"/>
    <property type="molecule type" value="Genomic_DNA"/>
</dbReference>
<organism evidence="1 2">
    <name type="scientific">Trifolium medium</name>
    <dbReference type="NCBI Taxonomy" id="97028"/>
    <lineage>
        <taxon>Eukaryota</taxon>
        <taxon>Viridiplantae</taxon>
        <taxon>Streptophyta</taxon>
        <taxon>Embryophyta</taxon>
        <taxon>Tracheophyta</taxon>
        <taxon>Spermatophyta</taxon>
        <taxon>Magnoliopsida</taxon>
        <taxon>eudicotyledons</taxon>
        <taxon>Gunneridae</taxon>
        <taxon>Pentapetalae</taxon>
        <taxon>rosids</taxon>
        <taxon>fabids</taxon>
        <taxon>Fabales</taxon>
        <taxon>Fabaceae</taxon>
        <taxon>Papilionoideae</taxon>
        <taxon>50 kb inversion clade</taxon>
        <taxon>NPAAA clade</taxon>
        <taxon>Hologalegina</taxon>
        <taxon>IRL clade</taxon>
        <taxon>Trifolieae</taxon>
        <taxon>Trifolium</taxon>
    </lineage>
</organism>
<sequence>MPGATWTLLLEVKQQEYRAVLKLALEKDPEDKNGFH</sequence>
<reference evidence="1 2" key="1">
    <citation type="journal article" date="2018" name="Front. Plant Sci.">
        <title>Red Clover (Trifolium pratense) and Zigzag Clover (T. medium) - A Picture of Genomic Similarities and Differences.</title>
        <authorList>
            <person name="Dluhosova J."/>
            <person name="Istvanek J."/>
            <person name="Nedelnik J."/>
            <person name="Repkova J."/>
        </authorList>
    </citation>
    <scope>NUCLEOTIDE SEQUENCE [LARGE SCALE GENOMIC DNA]</scope>
    <source>
        <strain evidence="2">cv. 10/8</strain>
        <tissue evidence="1">Leaf</tissue>
    </source>
</reference>
<name>A0A392TTH8_9FABA</name>
<keyword evidence="2" id="KW-1185">Reference proteome</keyword>
<accession>A0A392TTH8</accession>
<proteinExistence type="predicted"/>